<dbReference type="Proteomes" id="UP001407405">
    <property type="component" value="Unassembled WGS sequence"/>
</dbReference>
<organism evidence="1 2">
    <name type="scientific">Anoxynatronum sibiricum</name>
    <dbReference type="NCBI Taxonomy" id="210623"/>
    <lineage>
        <taxon>Bacteria</taxon>
        <taxon>Bacillati</taxon>
        <taxon>Bacillota</taxon>
        <taxon>Clostridia</taxon>
        <taxon>Eubacteriales</taxon>
        <taxon>Clostridiaceae</taxon>
        <taxon>Anoxynatronum</taxon>
    </lineage>
</organism>
<gene>
    <name evidence="1" type="ORF">AAIG11_14060</name>
</gene>
<reference evidence="1 2" key="1">
    <citation type="submission" date="2024-04" db="EMBL/GenBank/DDBJ databases">
        <title>Genome sequencing and metabolic network reconstruction of aminoacids and betaine degradation by Anoxynatronum sibiricum.</title>
        <authorList>
            <person name="Detkova E.N."/>
            <person name="Boltjanskaja Y.V."/>
            <person name="Mardanov A.V."/>
            <person name="Kevbrin V."/>
        </authorList>
    </citation>
    <scope>NUCLEOTIDE SEQUENCE [LARGE SCALE GENOMIC DNA]</scope>
    <source>
        <strain evidence="1 2">Z-7981</strain>
    </source>
</reference>
<comment type="caution">
    <text evidence="1">The sequence shown here is derived from an EMBL/GenBank/DDBJ whole genome shotgun (WGS) entry which is preliminary data.</text>
</comment>
<protein>
    <submittedName>
        <fullName evidence="1">Uncharacterized protein</fullName>
    </submittedName>
</protein>
<proteinExistence type="predicted"/>
<sequence length="52" mass="5269">MKLAAPPIDVVGLADMIDFAGLAGLIDLFGLGNVVAEARLVSHFGAELAACD</sequence>
<accession>A0ABU9VWR3</accession>
<dbReference type="EMBL" id="JBCITM010000018">
    <property type="protein sequence ID" value="MEN1761608.1"/>
    <property type="molecule type" value="Genomic_DNA"/>
</dbReference>
<keyword evidence="2" id="KW-1185">Reference proteome</keyword>
<evidence type="ECO:0000313" key="1">
    <source>
        <dbReference type="EMBL" id="MEN1761608.1"/>
    </source>
</evidence>
<evidence type="ECO:0000313" key="2">
    <source>
        <dbReference type="Proteomes" id="UP001407405"/>
    </source>
</evidence>
<name>A0ABU9VWR3_9CLOT</name>